<dbReference type="EMBL" id="JAAALK010000080">
    <property type="protein sequence ID" value="KAG8091327.1"/>
    <property type="molecule type" value="Genomic_DNA"/>
</dbReference>
<dbReference type="PANTHER" id="PTHR33077:SF52">
    <property type="entry name" value="PROTEIN TIFY 11D"/>
    <property type="match status" value="1"/>
</dbReference>
<evidence type="ECO:0000256" key="6">
    <source>
        <dbReference type="RuleBase" id="RU369065"/>
    </source>
</evidence>
<keyword evidence="3" id="KW-0832">Ubl conjugation</keyword>
<evidence type="ECO:0000259" key="7">
    <source>
        <dbReference type="PROSITE" id="PS51320"/>
    </source>
</evidence>
<reference evidence="8" key="2">
    <citation type="submission" date="2021-02" db="EMBL/GenBank/DDBJ databases">
        <authorList>
            <person name="Kimball J.A."/>
            <person name="Haas M.W."/>
            <person name="Macchietto M."/>
            <person name="Kono T."/>
            <person name="Duquette J."/>
            <person name="Shao M."/>
        </authorList>
    </citation>
    <scope>NUCLEOTIDE SEQUENCE</scope>
    <source>
        <tissue evidence="8">Fresh leaf tissue</tissue>
    </source>
</reference>
<dbReference type="Pfam" id="PF06200">
    <property type="entry name" value="tify"/>
    <property type="match status" value="1"/>
</dbReference>
<protein>
    <recommendedName>
        <fullName evidence="6">Protein TIFY</fullName>
    </recommendedName>
    <alternativeName>
        <fullName evidence="6">Jasmonate ZIM domain-containing protein</fullName>
    </alternativeName>
</protein>
<evidence type="ECO:0000256" key="3">
    <source>
        <dbReference type="ARBA" id="ARBA00022843"/>
    </source>
</evidence>
<dbReference type="OrthoDB" id="694307at2759"/>
<dbReference type="InterPro" id="IPR040390">
    <property type="entry name" value="TIFY/JAZ"/>
</dbReference>
<evidence type="ECO:0000256" key="5">
    <source>
        <dbReference type="ARBA" id="ARBA00023163"/>
    </source>
</evidence>
<name>A0A8J5WLY9_ZIZPA</name>
<proteinExistence type="inferred from homology"/>
<sequence>MTTAYSSRFAITCGLLRQYMREQQQQHQQTAPVTSFLGMIAAAAAAAAEKPEEEDDRTMQLFPPRAGVQPSTRPASQERAEMGTKAPLTIFYDGRVVVFEDVPAEKAMELIQLAGSESSPAPVAMAAPVPATQTAALSDIPIARKVSLQQFLQKRKQRIATSNPYQKVAMASPAPEKSLAVLNPWLAL</sequence>
<gene>
    <name evidence="8" type="ORF">GUJ93_ZPchr0012g20540</name>
</gene>
<dbReference type="PANTHER" id="PTHR33077">
    <property type="entry name" value="PROTEIN TIFY 4A-RELATED-RELATED"/>
    <property type="match status" value="1"/>
</dbReference>
<evidence type="ECO:0000256" key="2">
    <source>
        <dbReference type="ARBA" id="ARBA00022819"/>
    </source>
</evidence>
<evidence type="ECO:0000313" key="9">
    <source>
        <dbReference type="Proteomes" id="UP000729402"/>
    </source>
</evidence>
<dbReference type="GO" id="GO:0009611">
    <property type="term" value="P:response to wounding"/>
    <property type="evidence" value="ECO:0007669"/>
    <property type="project" value="UniProtKB-UniRule"/>
</dbReference>
<dbReference type="GO" id="GO:0005634">
    <property type="term" value="C:nucleus"/>
    <property type="evidence" value="ECO:0007669"/>
    <property type="project" value="UniProtKB-SubCell"/>
</dbReference>
<dbReference type="AlphaFoldDB" id="A0A8J5WLY9"/>
<keyword evidence="5" id="KW-0804">Transcription</keyword>
<organism evidence="8 9">
    <name type="scientific">Zizania palustris</name>
    <name type="common">Northern wild rice</name>
    <dbReference type="NCBI Taxonomy" id="103762"/>
    <lineage>
        <taxon>Eukaryota</taxon>
        <taxon>Viridiplantae</taxon>
        <taxon>Streptophyta</taxon>
        <taxon>Embryophyta</taxon>
        <taxon>Tracheophyta</taxon>
        <taxon>Spermatophyta</taxon>
        <taxon>Magnoliopsida</taxon>
        <taxon>Liliopsida</taxon>
        <taxon>Poales</taxon>
        <taxon>Poaceae</taxon>
        <taxon>BOP clade</taxon>
        <taxon>Oryzoideae</taxon>
        <taxon>Oryzeae</taxon>
        <taxon>Zizaniinae</taxon>
        <taxon>Zizania</taxon>
    </lineage>
</organism>
<evidence type="ECO:0000256" key="4">
    <source>
        <dbReference type="ARBA" id="ARBA00023015"/>
    </source>
</evidence>
<comment type="similarity">
    <text evidence="1 6">Belongs to the TIFY/JAZ family.</text>
</comment>
<keyword evidence="9" id="KW-1185">Reference proteome</keyword>
<dbReference type="SMART" id="SM00979">
    <property type="entry name" value="TIFY"/>
    <property type="match status" value="1"/>
</dbReference>
<accession>A0A8J5WLY9</accession>
<dbReference type="InterPro" id="IPR010399">
    <property type="entry name" value="Tify_dom"/>
</dbReference>
<evidence type="ECO:0000313" key="8">
    <source>
        <dbReference type="EMBL" id="KAG8091327.1"/>
    </source>
</evidence>
<dbReference type="PROSITE" id="PS51320">
    <property type="entry name" value="TIFY"/>
    <property type="match status" value="1"/>
</dbReference>
<dbReference type="Proteomes" id="UP000729402">
    <property type="component" value="Unassembled WGS sequence"/>
</dbReference>
<comment type="subcellular location">
    <subcellularLocation>
        <location evidence="6">Nucleus</location>
    </subcellularLocation>
</comment>
<dbReference type="InterPro" id="IPR018467">
    <property type="entry name" value="CCT_CS"/>
</dbReference>
<reference evidence="8" key="1">
    <citation type="journal article" date="2021" name="bioRxiv">
        <title>Whole Genome Assembly and Annotation of Northern Wild Rice, Zizania palustris L., Supports a Whole Genome Duplication in the Zizania Genus.</title>
        <authorList>
            <person name="Haas M."/>
            <person name="Kono T."/>
            <person name="Macchietto M."/>
            <person name="Millas R."/>
            <person name="McGilp L."/>
            <person name="Shao M."/>
            <person name="Duquette J."/>
            <person name="Hirsch C.N."/>
            <person name="Kimball J."/>
        </authorList>
    </citation>
    <scope>NUCLEOTIDE SEQUENCE</scope>
    <source>
        <tissue evidence="8">Fresh leaf tissue</tissue>
    </source>
</reference>
<comment type="domain">
    <text evidence="6">The jas domain is required for interaction with COI1.</text>
</comment>
<keyword evidence="2 6" id="KW-1184">Jasmonic acid signaling pathway</keyword>
<comment type="function">
    <text evidence="6">Repressor of jasmonate responses.</text>
</comment>
<dbReference type="GO" id="GO:0031347">
    <property type="term" value="P:regulation of defense response"/>
    <property type="evidence" value="ECO:0007669"/>
    <property type="project" value="UniProtKB-UniRule"/>
</dbReference>
<dbReference type="GO" id="GO:2000022">
    <property type="term" value="P:regulation of jasmonic acid mediated signaling pathway"/>
    <property type="evidence" value="ECO:0007669"/>
    <property type="project" value="UniProtKB-UniRule"/>
</dbReference>
<dbReference type="Pfam" id="PF09425">
    <property type="entry name" value="Jas_motif"/>
    <property type="match status" value="1"/>
</dbReference>
<feature type="domain" description="Tify" evidence="7">
    <location>
        <begin position="81"/>
        <end position="116"/>
    </location>
</feature>
<comment type="caution">
    <text evidence="8">The sequence shown here is derived from an EMBL/GenBank/DDBJ whole genome shotgun (WGS) entry which is preliminary data.</text>
</comment>
<keyword evidence="6" id="KW-0539">Nucleus</keyword>
<keyword evidence="4" id="KW-0805">Transcription regulation</keyword>
<evidence type="ECO:0000256" key="1">
    <source>
        <dbReference type="ARBA" id="ARBA00008614"/>
    </source>
</evidence>